<dbReference type="InterPro" id="IPR036388">
    <property type="entry name" value="WH-like_DNA-bd_sf"/>
</dbReference>
<dbReference type="GO" id="GO:0003677">
    <property type="term" value="F:DNA binding"/>
    <property type="evidence" value="ECO:0007669"/>
    <property type="project" value="UniProtKB-KW"/>
</dbReference>
<keyword evidence="2" id="KW-0238">DNA-binding</keyword>
<evidence type="ECO:0000259" key="1">
    <source>
        <dbReference type="PROSITE" id="PS51702"/>
    </source>
</evidence>
<feature type="domain" description="HTH Mu-type" evidence="1">
    <location>
        <begin position="2"/>
        <end position="69"/>
    </location>
</feature>
<reference evidence="2" key="1">
    <citation type="submission" date="2019-05" db="EMBL/GenBank/DDBJ databases">
        <authorList>
            <consortium name="Pathogen Informatics"/>
        </authorList>
    </citation>
    <scope>NUCLEOTIDE SEQUENCE [LARGE SCALE GENOMIC DNA]</scope>
    <source>
        <strain evidence="2">NCTC12965</strain>
    </source>
</reference>
<dbReference type="AlphaFoldDB" id="A0A4U9UE36"/>
<name>A0A4U9UE36_SERFO</name>
<sequence>MGQEWFTANELKEKGELGSSPQGINKRAREQNWRWQRRFGKQGVTKEYHISSLPLSTQNELYPQRYPLAAEEPATYIVFRDDDPGARLQSYLAGMKPDEYAVLLSFLAENGVAGCWISLARQINRPALQAYLNIKKLKFLKSLVEPPDALILPVRFDKESRAKSAMRRSPCPLLLLRADVYR</sequence>
<dbReference type="Pfam" id="PF02316">
    <property type="entry name" value="HTH_Tnp_Mu_1"/>
    <property type="match status" value="1"/>
</dbReference>
<accession>A0A4U9UE36</accession>
<dbReference type="Gene3D" id="1.10.10.10">
    <property type="entry name" value="Winged helix-like DNA-binding domain superfamily/Winged helix DNA-binding domain"/>
    <property type="match status" value="1"/>
</dbReference>
<dbReference type="InterPro" id="IPR003314">
    <property type="entry name" value="Mu-type_HTH"/>
</dbReference>
<dbReference type="PROSITE" id="PS51702">
    <property type="entry name" value="HTH_MU"/>
    <property type="match status" value="1"/>
</dbReference>
<dbReference type="EMBL" id="CABEEZ010000066">
    <property type="protein sequence ID" value="VTR29802.1"/>
    <property type="molecule type" value="Genomic_DNA"/>
</dbReference>
<dbReference type="SUPFAM" id="SSF46955">
    <property type="entry name" value="Putative DNA-binding domain"/>
    <property type="match status" value="1"/>
</dbReference>
<protein>
    <submittedName>
        <fullName evidence="2">Mu DNA-binding domain</fullName>
    </submittedName>
</protein>
<evidence type="ECO:0000313" key="2">
    <source>
        <dbReference type="EMBL" id="VTR29802.1"/>
    </source>
</evidence>
<dbReference type="InterPro" id="IPR009061">
    <property type="entry name" value="DNA-bd_dom_put_sf"/>
</dbReference>
<organism evidence="2">
    <name type="scientific">Serratia fonticola</name>
    <dbReference type="NCBI Taxonomy" id="47917"/>
    <lineage>
        <taxon>Bacteria</taxon>
        <taxon>Pseudomonadati</taxon>
        <taxon>Pseudomonadota</taxon>
        <taxon>Gammaproteobacteria</taxon>
        <taxon>Enterobacterales</taxon>
        <taxon>Yersiniaceae</taxon>
        <taxon>Serratia</taxon>
    </lineage>
</organism>
<proteinExistence type="predicted"/>
<gene>
    <name evidence="2" type="ORF">NCTC12965_02947</name>
</gene>